<dbReference type="InterPro" id="IPR036396">
    <property type="entry name" value="Cyt_P450_sf"/>
</dbReference>
<dbReference type="InterPro" id="IPR001128">
    <property type="entry name" value="Cyt_P450"/>
</dbReference>
<dbReference type="GO" id="GO:0016705">
    <property type="term" value="F:oxidoreductase activity, acting on paired donors, with incorporation or reduction of molecular oxygen"/>
    <property type="evidence" value="ECO:0007669"/>
    <property type="project" value="InterPro"/>
</dbReference>
<dbReference type="GO" id="GO:0004497">
    <property type="term" value="F:monooxygenase activity"/>
    <property type="evidence" value="ECO:0007669"/>
    <property type="project" value="UniProtKB-KW"/>
</dbReference>
<name>A0A137PCG9_CONC2</name>
<evidence type="ECO:0000313" key="7">
    <source>
        <dbReference type="EMBL" id="KXN72704.1"/>
    </source>
</evidence>
<dbReference type="Gene3D" id="1.10.630.10">
    <property type="entry name" value="Cytochrome P450"/>
    <property type="match status" value="1"/>
</dbReference>
<dbReference type="PROSITE" id="PS00086">
    <property type="entry name" value="CYTOCHROME_P450"/>
    <property type="match status" value="1"/>
</dbReference>
<evidence type="ECO:0000256" key="4">
    <source>
        <dbReference type="ARBA" id="ARBA00023004"/>
    </source>
</evidence>
<dbReference type="PANTHER" id="PTHR24305:SF166">
    <property type="entry name" value="CYTOCHROME P450 12A4, MITOCHONDRIAL-RELATED"/>
    <property type="match status" value="1"/>
</dbReference>
<keyword evidence="4 5" id="KW-0408">Iron</keyword>
<sequence length="167" mass="19280">LTDQEIKFDTLMFFLAGQDTTSFSLCAALHLLAEHPEIQDRLRSEVLMVLGKEEYIDDKIQTPSQSQLDQLKYMHAVIKETMRLYPAVSILYNWIAKEDHDYNGMLVPKNSIIDTYIYAIHRNPKYFENPSKFDPSRFLSDSGEESKADNFWFGFSTGARMCLGSSF</sequence>
<dbReference type="PRINTS" id="PR00463">
    <property type="entry name" value="EP450I"/>
</dbReference>
<dbReference type="SUPFAM" id="SSF48264">
    <property type="entry name" value="Cytochrome P450"/>
    <property type="match status" value="1"/>
</dbReference>
<feature type="non-terminal residue" evidence="7">
    <location>
        <position position="167"/>
    </location>
</feature>
<feature type="binding site" description="axial binding residue" evidence="5">
    <location>
        <position position="162"/>
    </location>
    <ligand>
        <name>heme</name>
        <dbReference type="ChEBI" id="CHEBI:30413"/>
    </ligand>
    <ligandPart>
        <name>Fe</name>
        <dbReference type="ChEBI" id="CHEBI:18248"/>
    </ligandPart>
</feature>
<comment type="cofactor">
    <cofactor evidence="1 5">
        <name>heme</name>
        <dbReference type="ChEBI" id="CHEBI:30413"/>
    </cofactor>
</comment>
<evidence type="ECO:0000256" key="1">
    <source>
        <dbReference type="ARBA" id="ARBA00001971"/>
    </source>
</evidence>
<keyword evidence="5 6" id="KW-0349">Heme</keyword>
<keyword evidence="6" id="KW-0503">Monooxygenase</keyword>
<dbReference type="EMBL" id="KQ964448">
    <property type="protein sequence ID" value="KXN72704.1"/>
    <property type="molecule type" value="Genomic_DNA"/>
</dbReference>
<protein>
    <submittedName>
        <fullName evidence="7">Cytochrome P450</fullName>
    </submittedName>
</protein>
<dbReference type="GO" id="GO:0020037">
    <property type="term" value="F:heme binding"/>
    <property type="evidence" value="ECO:0007669"/>
    <property type="project" value="InterPro"/>
</dbReference>
<evidence type="ECO:0000256" key="2">
    <source>
        <dbReference type="ARBA" id="ARBA00010617"/>
    </source>
</evidence>
<comment type="similarity">
    <text evidence="2 6">Belongs to the cytochrome P450 family.</text>
</comment>
<keyword evidence="6" id="KW-0560">Oxidoreductase</keyword>
<dbReference type="PRINTS" id="PR00385">
    <property type="entry name" value="P450"/>
</dbReference>
<evidence type="ECO:0000313" key="8">
    <source>
        <dbReference type="Proteomes" id="UP000070444"/>
    </source>
</evidence>
<evidence type="ECO:0000256" key="5">
    <source>
        <dbReference type="PIRSR" id="PIRSR602401-1"/>
    </source>
</evidence>
<dbReference type="InterPro" id="IPR050121">
    <property type="entry name" value="Cytochrome_P450_monoxygenase"/>
</dbReference>
<reference evidence="7 8" key="1">
    <citation type="journal article" date="2015" name="Genome Biol. Evol.">
        <title>Phylogenomic analyses indicate that early fungi evolved digesting cell walls of algal ancestors of land plants.</title>
        <authorList>
            <person name="Chang Y."/>
            <person name="Wang S."/>
            <person name="Sekimoto S."/>
            <person name="Aerts A.L."/>
            <person name="Choi C."/>
            <person name="Clum A."/>
            <person name="LaButti K.M."/>
            <person name="Lindquist E.A."/>
            <person name="Yee Ngan C."/>
            <person name="Ohm R.A."/>
            <person name="Salamov A.A."/>
            <person name="Grigoriev I.V."/>
            <person name="Spatafora J.W."/>
            <person name="Berbee M.L."/>
        </authorList>
    </citation>
    <scope>NUCLEOTIDE SEQUENCE [LARGE SCALE GENOMIC DNA]</scope>
    <source>
        <strain evidence="7 8">NRRL 28638</strain>
    </source>
</reference>
<dbReference type="Pfam" id="PF00067">
    <property type="entry name" value="p450"/>
    <property type="match status" value="1"/>
</dbReference>
<dbReference type="Proteomes" id="UP000070444">
    <property type="component" value="Unassembled WGS sequence"/>
</dbReference>
<dbReference type="STRING" id="796925.A0A137PCG9"/>
<evidence type="ECO:0000256" key="6">
    <source>
        <dbReference type="RuleBase" id="RU000461"/>
    </source>
</evidence>
<gene>
    <name evidence="7" type="ORF">CONCODRAFT_31161</name>
</gene>
<dbReference type="InterPro" id="IPR017972">
    <property type="entry name" value="Cyt_P450_CS"/>
</dbReference>
<dbReference type="PANTHER" id="PTHR24305">
    <property type="entry name" value="CYTOCHROME P450"/>
    <property type="match status" value="1"/>
</dbReference>
<keyword evidence="8" id="KW-1185">Reference proteome</keyword>
<organism evidence="7 8">
    <name type="scientific">Conidiobolus coronatus (strain ATCC 28846 / CBS 209.66 / NRRL 28638)</name>
    <name type="common">Delacroixia coronata</name>
    <dbReference type="NCBI Taxonomy" id="796925"/>
    <lineage>
        <taxon>Eukaryota</taxon>
        <taxon>Fungi</taxon>
        <taxon>Fungi incertae sedis</taxon>
        <taxon>Zoopagomycota</taxon>
        <taxon>Entomophthoromycotina</taxon>
        <taxon>Entomophthoromycetes</taxon>
        <taxon>Entomophthorales</taxon>
        <taxon>Ancylistaceae</taxon>
        <taxon>Conidiobolus</taxon>
    </lineage>
</organism>
<proteinExistence type="inferred from homology"/>
<feature type="non-terminal residue" evidence="7">
    <location>
        <position position="1"/>
    </location>
</feature>
<dbReference type="GO" id="GO:0005506">
    <property type="term" value="F:iron ion binding"/>
    <property type="evidence" value="ECO:0007669"/>
    <property type="project" value="InterPro"/>
</dbReference>
<accession>A0A137PCG9</accession>
<dbReference type="AlphaFoldDB" id="A0A137PCG9"/>
<dbReference type="OrthoDB" id="1470350at2759"/>
<evidence type="ECO:0000256" key="3">
    <source>
        <dbReference type="ARBA" id="ARBA00022723"/>
    </source>
</evidence>
<dbReference type="InterPro" id="IPR002401">
    <property type="entry name" value="Cyt_P450_E_grp-I"/>
</dbReference>
<keyword evidence="3 5" id="KW-0479">Metal-binding</keyword>
<dbReference type="OMA" id="YANIELM"/>